<organism evidence="1 2">
    <name type="scientific">Leptospira interrogans serovar Pyrogenes str. L0374</name>
    <dbReference type="NCBI Taxonomy" id="1049928"/>
    <lineage>
        <taxon>Bacteria</taxon>
        <taxon>Pseudomonadati</taxon>
        <taxon>Spirochaetota</taxon>
        <taxon>Spirochaetia</taxon>
        <taxon>Leptospirales</taxon>
        <taxon>Leptospiraceae</taxon>
        <taxon>Leptospira</taxon>
    </lineage>
</organism>
<evidence type="ECO:0000313" key="1">
    <source>
        <dbReference type="EMBL" id="EMN28087.1"/>
    </source>
</evidence>
<comment type="caution">
    <text evidence="1">The sequence shown here is derived from an EMBL/GenBank/DDBJ whole genome shotgun (WGS) entry which is preliminary data.</text>
</comment>
<evidence type="ECO:0000313" key="2">
    <source>
        <dbReference type="Proteomes" id="UP000012137"/>
    </source>
</evidence>
<dbReference type="AlphaFoldDB" id="M6KJX8"/>
<gene>
    <name evidence="1" type="ORF">LEP1GSC083_0132</name>
</gene>
<protein>
    <submittedName>
        <fullName evidence="1">Uncharacterized protein</fullName>
    </submittedName>
</protein>
<name>M6KJX8_LEPIR</name>
<accession>M6KJX8</accession>
<reference evidence="1 2" key="1">
    <citation type="submission" date="2013-01" db="EMBL/GenBank/DDBJ databases">
        <authorList>
            <person name="Harkins D.M."/>
            <person name="Durkin A.S."/>
            <person name="Brinkac L.M."/>
            <person name="Haft D.H."/>
            <person name="Selengut J.D."/>
            <person name="Sanka R."/>
            <person name="DePew J."/>
            <person name="Purushe J."/>
            <person name="Peacock S.J."/>
            <person name="Thaipadungpanit J."/>
            <person name="Wuthiekanun V.W."/>
            <person name="Day N.P."/>
            <person name="Vinetz J.M."/>
            <person name="Sutton G.G."/>
            <person name="Nierman W.C."/>
            <person name="Fouts D.E."/>
        </authorList>
    </citation>
    <scope>NUCLEOTIDE SEQUENCE [LARGE SCALE GENOMIC DNA]</scope>
    <source>
        <strain evidence="1 2">L0374</strain>
    </source>
</reference>
<dbReference type="Proteomes" id="UP000012137">
    <property type="component" value="Unassembled WGS sequence"/>
</dbReference>
<proteinExistence type="predicted"/>
<sequence length="164" mass="18338">MFAKDANDKPNQTIQIRAFKWFQENRSKYGSRAVSALQSYIKELQSGEFENFNFDSVATNVQKEALKTIGSREKALSNQKMLEMMLENITKNYQRILGDNISSLSPQTSKELAASIALCSDKGVGSTAILGKLGIIIQDLTQIQHSLQTKLKEIEDNSTISLLF</sequence>
<dbReference type="EMBL" id="AHMZ02000142">
    <property type="protein sequence ID" value="EMN28087.1"/>
    <property type="molecule type" value="Genomic_DNA"/>
</dbReference>